<dbReference type="PATRIC" id="fig|1229493.5.peg.5399"/>
<dbReference type="RefSeq" id="WP_020196886.1">
    <property type="nucleotide sequence ID" value="NZ_BAOH01000086.1"/>
</dbReference>
<dbReference type="EMBL" id="JPRD01000007">
    <property type="protein sequence ID" value="KIF54453.1"/>
    <property type="molecule type" value="Genomic_DNA"/>
</dbReference>
<gene>
    <name evidence="1" type="ORF">H735_03430</name>
</gene>
<reference evidence="1 2" key="1">
    <citation type="submission" date="2014-07" db="EMBL/GenBank/DDBJ databases">
        <title>Unique and conserved regions in Vibrio harveyi and related species in comparison with the shrimp pathogen Vibrio harveyi CAIM 1792.</title>
        <authorList>
            <person name="Espinoza-Valles I."/>
            <person name="Vora G."/>
            <person name="Leekitcharoenphon P."/>
            <person name="Ussery D."/>
            <person name="Hoj L."/>
            <person name="Gomez-Gil B."/>
        </authorList>
    </citation>
    <scope>NUCLEOTIDE SEQUENCE [LARGE SCALE GENOMIC DNA]</scope>
    <source>
        <strain evidence="2">CAIM 1854 / LMG 25443</strain>
    </source>
</reference>
<dbReference type="AlphaFoldDB" id="A0A0C1VWE5"/>
<proteinExistence type="predicted"/>
<name>A0A0C1VWE5_9VIBR</name>
<sequence length="239" mass="26832">MTKLKTLQGAINTLRPLKIEVQQRKLLLREVKGQVLNIHSTLHNIGLGSGSEIQKLDNMFARAISVSGWASMEQALDALYDELIVLAKQAKAEKAAAFKLEWDNLQCKINDLSSMDNNDLKLRIREHLIKNGDCANTADETAMSMVIAYRLLETIDITNFALPDVLQEVAEIESVPPKMINALVDVEHEISKQIVINKGHLYEVVDENKGNLIVESDLGWKVLFPKGSEGTQFEYLSYR</sequence>
<protein>
    <submittedName>
        <fullName evidence="1">Uncharacterized protein</fullName>
    </submittedName>
</protein>
<evidence type="ECO:0000313" key="1">
    <source>
        <dbReference type="EMBL" id="KIF54453.1"/>
    </source>
</evidence>
<dbReference type="Proteomes" id="UP000031586">
    <property type="component" value="Unassembled WGS sequence"/>
</dbReference>
<organism evidence="1 2">
    <name type="scientific">Vibrio owensii CAIM 1854 = LMG 25443</name>
    <dbReference type="NCBI Taxonomy" id="1229493"/>
    <lineage>
        <taxon>Bacteria</taxon>
        <taxon>Pseudomonadati</taxon>
        <taxon>Pseudomonadota</taxon>
        <taxon>Gammaproteobacteria</taxon>
        <taxon>Vibrionales</taxon>
        <taxon>Vibrionaceae</taxon>
        <taxon>Vibrio</taxon>
    </lineage>
</organism>
<evidence type="ECO:0000313" key="2">
    <source>
        <dbReference type="Proteomes" id="UP000031586"/>
    </source>
</evidence>
<accession>A0A0C1VWE5</accession>
<comment type="caution">
    <text evidence="1">The sequence shown here is derived from an EMBL/GenBank/DDBJ whole genome shotgun (WGS) entry which is preliminary data.</text>
</comment>